<dbReference type="AlphaFoldDB" id="A0AA40F1B8"/>
<dbReference type="PANTHER" id="PTHR31465:SF7">
    <property type="entry name" value="SPHINGOID LONG-CHAIN BASE TRANSPORTER RSB1"/>
    <property type="match status" value="1"/>
</dbReference>
<feature type="transmembrane region" description="Helical" evidence="5">
    <location>
        <begin position="101"/>
        <end position="123"/>
    </location>
</feature>
<evidence type="ECO:0000256" key="2">
    <source>
        <dbReference type="ARBA" id="ARBA00022692"/>
    </source>
</evidence>
<evidence type="ECO:0000256" key="5">
    <source>
        <dbReference type="SAM" id="Phobius"/>
    </source>
</evidence>
<comment type="subcellular location">
    <subcellularLocation>
        <location evidence="1">Membrane</location>
        <topology evidence="1">Multi-pass membrane protein</topology>
    </subcellularLocation>
</comment>
<organism evidence="6 7">
    <name type="scientific">Schizothecium vesticola</name>
    <dbReference type="NCBI Taxonomy" id="314040"/>
    <lineage>
        <taxon>Eukaryota</taxon>
        <taxon>Fungi</taxon>
        <taxon>Dikarya</taxon>
        <taxon>Ascomycota</taxon>
        <taxon>Pezizomycotina</taxon>
        <taxon>Sordariomycetes</taxon>
        <taxon>Sordariomycetidae</taxon>
        <taxon>Sordariales</taxon>
        <taxon>Schizotheciaceae</taxon>
        <taxon>Schizothecium</taxon>
    </lineage>
</organism>
<proteinExistence type="predicted"/>
<feature type="transmembrane region" description="Helical" evidence="5">
    <location>
        <begin position="40"/>
        <end position="63"/>
    </location>
</feature>
<dbReference type="GO" id="GO:0000324">
    <property type="term" value="C:fungal-type vacuole"/>
    <property type="evidence" value="ECO:0007669"/>
    <property type="project" value="TreeGrafter"/>
</dbReference>
<dbReference type="PANTHER" id="PTHR31465">
    <property type="entry name" value="PROTEIN RTA1-RELATED"/>
    <property type="match status" value="1"/>
</dbReference>
<name>A0AA40F1B8_9PEZI</name>
<feature type="transmembrane region" description="Helical" evidence="5">
    <location>
        <begin position="273"/>
        <end position="292"/>
    </location>
</feature>
<keyword evidence="2 5" id="KW-0812">Transmembrane</keyword>
<dbReference type="Pfam" id="PF04479">
    <property type="entry name" value="RTA1"/>
    <property type="match status" value="1"/>
</dbReference>
<evidence type="ECO:0000256" key="1">
    <source>
        <dbReference type="ARBA" id="ARBA00004141"/>
    </source>
</evidence>
<sequence>MAETVPPPDGYRGWGEFCFENPDHEWCEDVRSFYDYKISMAANATFLALFSVSLIGFVATYAVTRRGLGFTFAFVAGTILEILGYGGRIMGAINRWSENGFLMQICCLTIGPAFLAGGVYLCLRRIVYAFGPENSRIKPELYTRFFIPCDVISLVLQASGGALASISSQNDEPTTTGDRIMIAGLSFQVLTLLLFILATGDFALRVHRRSRALGADVALDQSAAAVATRRSLRFRGLLAALALATVCIFWRSVFRVAELSQGWDGPLMGNQGMFIGFEGVLIIVACLALNVFHPSFCYREMMEGEGGIGAKRKARKVAEKEAETKGDSSA</sequence>
<keyword evidence="3 5" id="KW-1133">Transmembrane helix</keyword>
<comment type="caution">
    <text evidence="6">The sequence shown here is derived from an EMBL/GenBank/DDBJ whole genome shotgun (WGS) entry which is preliminary data.</text>
</comment>
<evidence type="ECO:0000256" key="4">
    <source>
        <dbReference type="ARBA" id="ARBA00023136"/>
    </source>
</evidence>
<protein>
    <submittedName>
        <fullName evidence="6">RTA1 like protein-domain-containing protein</fullName>
    </submittedName>
</protein>
<keyword evidence="7" id="KW-1185">Reference proteome</keyword>
<accession>A0AA40F1B8</accession>
<dbReference type="InterPro" id="IPR007568">
    <property type="entry name" value="RTA1"/>
</dbReference>
<dbReference type="EMBL" id="JAUKUD010000003">
    <property type="protein sequence ID" value="KAK0749455.1"/>
    <property type="molecule type" value="Genomic_DNA"/>
</dbReference>
<dbReference type="GO" id="GO:0005886">
    <property type="term" value="C:plasma membrane"/>
    <property type="evidence" value="ECO:0007669"/>
    <property type="project" value="TreeGrafter"/>
</dbReference>
<feature type="transmembrane region" description="Helical" evidence="5">
    <location>
        <begin position="236"/>
        <end position="253"/>
    </location>
</feature>
<reference evidence="6" key="1">
    <citation type="submission" date="2023-06" db="EMBL/GenBank/DDBJ databases">
        <title>Genome-scale phylogeny and comparative genomics of the fungal order Sordariales.</title>
        <authorList>
            <consortium name="Lawrence Berkeley National Laboratory"/>
            <person name="Hensen N."/>
            <person name="Bonometti L."/>
            <person name="Westerberg I."/>
            <person name="Brannstrom I.O."/>
            <person name="Guillou S."/>
            <person name="Cros-Aarteil S."/>
            <person name="Calhoun S."/>
            <person name="Haridas S."/>
            <person name="Kuo A."/>
            <person name="Mondo S."/>
            <person name="Pangilinan J."/>
            <person name="Riley R."/>
            <person name="LaButti K."/>
            <person name="Andreopoulos B."/>
            <person name="Lipzen A."/>
            <person name="Chen C."/>
            <person name="Yanf M."/>
            <person name="Daum C."/>
            <person name="Ng V."/>
            <person name="Clum A."/>
            <person name="Steindorff A."/>
            <person name="Ohm R."/>
            <person name="Martin F."/>
            <person name="Silar P."/>
            <person name="Natvig D."/>
            <person name="Lalanne C."/>
            <person name="Gautier V."/>
            <person name="Ament-velasquez S.L."/>
            <person name="Kruys A."/>
            <person name="Hutchinson M.I."/>
            <person name="Powell A.J."/>
            <person name="Barry K."/>
            <person name="Miller A.N."/>
            <person name="Grigoriev I.V."/>
            <person name="Debuchy R."/>
            <person name="Gladieux P."/>
            <person name="Thoren M.H."/>
            <person name="Johannesson H."/>
        </authorList>
    </citation>
    <scope>NUCLEOTIDE SEQUENCE</scope>
    <source>
        <strain evidence="6">SMH3187-1</strain>
    </source>
</reference>
<feature type="transmembrane region" description="Helical" evidence="5">
    <location>
        <begin position="144"/>
        <end position="168"/>
    </location>
</feature>
<gene>
    <name evidence="6" type="ORF">B0T18DRAFT_323358</name>
</gene>
<feature type="transmembrane region" description="Helical" evidence="5">
    <location>
        <begin position="70"/>
        <end position="89"/>
    </location>
</feature>
<evidence type="ECO:0000313" key="7">
    <source>
        <dbReference type="Proteomes" id="UP001172155"/>
    </source>
</evidence>
<keyword evidence="4 5" id="KW-0472">Membrane</keyword>
<evidence type="ECO:0000313" key="6">
    <source>
        <dbReference type="EMBL" id="KAK0749455.1"/>
    </source>
</evidence>
<feature type="transmembrane region" description="Helical" evidence="5">
    <location>
        <begin position="180"/>
        <end position="204"/>
    </location>
</feature>
<dbReference type="Proteomes" id="UP001172155">
    <property type="component" value="Unassembled WGS sequence"/>
</dbReference>
<evidence type="ECO:0000256" key="3">
    <source>
        <dbReference type="ARBA" id="ARBA00022989"/>
    </source>
</evidence>